<feature type="non-terminal residue" evidence="2">
    <location>
        <position position="84"/>
    </location>
</feature>
<dbReference type="EMBL" id="WIPA01000054">
    <property type="protein sequence ID" value="MQR27558.1"/>
    <property type="molecule type" value="Genomic_DNA"/>
</dbReference>
<evidence type="ECO:0000313" key="2">
    <source>
        <dbReference type="EMBL" id="MQR27558.1"/>
    </source>
</evidence>
<accession>A0A843Z3Z7</accession>
<dbReference type="Pfam" id="PF17803">
    <property type="entry name" value="Cadherin_4"/>
    <property type="match status" value="1"/>
</dbReference>
<comment type="caution">
    <text evidence="2">The sequence shown here is derived from an EMBL/GenBank/DDBJ whole genome shotgun (WGS) entry which is preliminary data.</text>
</comment>
<sequence>YSYDVVEYDDEGNVLSTTPTTATITITGTNDAPTVAGVSATKTEDDASFTLDLLANSHDEDASDVLKAENITLTGGDASGVSES</sequence>
<feature type="non-terminal residue" evidence="2">
    <location>
        <position position="1"/>
    </location>
</feature>
<evidence type="ECO:0000313" key="3">
    <source>
        <dbReference type="Proteomes" id="UP000469952"/>
    </source>
</evidence>
<dbReference type="InterPro" id="IPR040853">
    <property type="entry name" value="RapA2_cadherin-like"/>
</dbReference>
<dbReference type="RefSeq" id="WP_194258449.1">
    <property type="nucleotide sequence ID" value="NZ_WIPA01000054.1"/>
</dbReference>
<dbReference type="AlphaFoldDB" id="A0A843Z3Z7"/>
<dbReference type="NCBIfam" id="TIGR01965">
    <property type="entry name" value="VCBS_repeat"/>
    <property type="match status" value="1"/>
</dbReference>
<proteinExistence type="predicted"/>
<gene>
    <name evidence="2" type="ORF">GFV13_10025</name>
</gene>
<dbReference type="Proteomes" id="UP000469952">
    <property type="component" value="Unassembled WGS sequence"/>
</dbReference>
<name>A0A843Z3Z7_LEUME</name>
<evidence type="ECO:0000259" key="1">
    <source>
        <dbReference type="Pfam" id="PF17803"/>
    </source>
</evidence>
<protein>
    <recommendedName>
        <fullName evidence="1">RapA2 cadherin-like domain-containing protein</fullName>
    </recommendedName>
</protein>
<organism evidence="2 3">
    <name type="scientific">Leuconostoc mesenteroides</name>
    <dbReference type="NCBI Taxonomy" id="1245"/>
    <lineage>
        <taxon>Bacteria</taxon>
        <taxon>Bacillati</taxon>
        <taxon>Bacillota</taxon>
        <taxon>Bacilli</taxon>
        <taxon>Lactobacillales</taxon>
        <taxon>Lactobacillaceae</taxon>
        <taxon>Leuconostoc</taxon>
    </lineage>
</organism>
<reference evidence="2 3" key="1">
    <citation type="submission" date="2019-10" db="EMBL/GenBank/DDBJ databases">
        <title>WGS of Leuconostoc mesenteroides.</title>
        <authorList>
            <person name="Melo Bolivar J."/>
            <person name="Marino-Ramirez L."/>
            <person name="Villamil Diaz L.M."/>
        </authorList>
    </citation>
    <scope>NUCLEOTIDE SEQUENCE [LARGE SCALE GENOMIC DNA]</scope>
    <source>
        <strain evidence="2 3">M11</strain>
    </source>
</reference>
<dbReference type="InterPro" id="IPR010221">
    <property type="entry name" value="VCBS_dom"/>
</dbReference>
<feature type="domain" description="RapA2 cadherin-like" evidence="1">
    <location>
        <begin position="21"/>
        <end position="75"/>
    </location>
</feature>